<evidence type="ECO:0000313" key="8">
    <source>
        <dbReference type="Proteomes" id="UP000029538"/>
    </source>
</evidence>
<evidence type="ECO:0000313" key="7">
    <source>
        <dbReference type="EMBL" id="KGF50013.1"/>
    </source>
</evidence>
<dbReference type="InterPro" id="IPR052165">
    <property type="entry name" value="Membrane_assoc_protease"/>
</dbReference>
<reference evidence="7 8" key="1">
    <citation type="submission" date="2014-07" db="EMBL/GenBank/DDBJ databases">
        <authorList>
            <person name="McCorrison J."/>
            <person name="Sanka R."/>
            <person name="Torralba M."/>
            <person name="Gillis M."/>
            <person name="Haft D.H."/>
            <person name="Methe B."/>
            <person name="Sutton G."/>
            <person name="Nelson K.E."/>
        </authorList>
    </citation>
    <scope>NUCLEOTIDE SEQUENCE [LARGE SCALE GENOMIC DNA]</scope>
    <source>
        <strain evidence="7 8">DNF00882</strain>
    </source>
</reference>
<protein>
    <submittedName>
        <fullName evidence="7">Membrane protein</fullName>
    </submittedName>
</protein>
<dbReference type="PANTHER" id="PTHR33507:SF3">
    <property type="entry name" value="INNER MEMBRANE PROTEIN YBBJ"/>
    <property type="match status" value="1"/>
</dbReference>
<dbReference type="Gene3D" id="2.40.50.140">
    <property type="entry name" value="Nucleic acid-binding proteins"/>
    <property type="match status" value="1"/>
</dbReference>
<feature type="transmembrane region" description="Helical" evidence="5">
    <location>
        <begin position="30"/>
        <end position="48"/>
    </location>
</feature>
<comment type="caution">
    <text evidence="7">The sequence shown here is derived from an EMBL/GenBank/DDBJ whole genome shotgun (WGS) entry which is preliminary data.</text>
</comment>
<feature type="transmembrane region" description="Helical" evidence="5">
    <location>
        <begin position="6"/>
        <end position="23"/>
    </location>
</feature>
<dbReference type="PANTHER" id="PTHR33507">
    <property type="entry name" value="INNER MEMBRANE PROTEIN YBBJ"/>
    <property type="match status" value="1"/>
</dbReference>
<evidence type="ECO:0000256" key="3">
    <source>
        <dbReference type="ARBA" id="ARBA00022989"/>
    </source>
</evidence>
<dbReference type="Pfam" id="PF01957">
    <property type="entry name" value="NfeD"/>
    <property type="match status" value="1"/>
</dbReference>
<evidence type="ECO:0000256" key="1">
    <source>
        <dbReference type="ARBA" id="ARBA00004141"/>
    </source>
</evidence>
<dbReference type="Proteomes" id="UP000029538">
    <property type="component" value="Unassembled WGS sequence"/>
</dbReference>
<keyword evidence="4 5" id="KW-0472">Membrane</keyword>
<dbReference type="AlphaFoldDB" id="A0A096ASF7"/>
<dbReference type="GO" id="GO:0005886">
    <property type="term" value="C:plasma membrane"/>
    <property type="evidence" value="ECO:0007669"/>
    <property type="project" value="TreeGrafter"/>
</dbReference>
<accession>A0A096ASF7</accession>
<feature type="transmembrane region" description="Helical" evidence="5">
    <location>
        <begin position="54"/>
        <end position="75"/>
    </location>
</feature>
<proteinExistence type="predicted"/>
<dbReference type="RefSeq" id="WP_036882482.1">
    <property type="nucleotide sequence ID" value="NZ_JRNR01000018.1"/>
</dbReference>
<dbReference type="InterPro" id="IPR012340">
    <property type="entry name" value="NA-bd_OB-fold"/>
</dbReference>
<dbReference type="SUPFAM" id="SSF141322">
    <property type="entry name" value="NfeD domain-like"/>
    <property type="match status" value="1"/>
</dbReference>
<organism evidence="7 8">
    <name type="scientific">Prevotella disiens DNF00882</name>
    <dbReference type="NCBI Taxonomy" id="1401075"/>
    <lineage>
        <taxon>Bacteria</taxon>
        <taxon>Pseudomonadati</taxon>
        <taxon>Bacteroidota</taxon>
        <taxon>Bacteroidia</taxon>
        <taxon>Bacteroidales</taxon>
        <taxon>Prevotellaceae</taxon>
        <taxon>Prevotella</taxon>
    </lineage>
</organism>
<dbReference type="EMBL" id="JRNR01000018">
    <property type="protein sequence ID" value="KGF50013.1"/>
    <property type="molecule type" value="Genomic_DNA"/>
</dbReference>
<name>A0A096ASF7_9BACT</name>
<evidence type="ECO:0000259" key="6">
    <source>
        <dbReference type="Pfam" id="PF01957"/>
    </source>
</evidence>
<keyword evidence="2 5" id="KW-0812">Transmembrane</keyword>
<comment type="subcellular location">
    <subcellularLocation>
        <location evidence="1">Membrane</location>
        <topology evidence="1">Multi-pass membrane protein</topology>
    </subcellularLocation>
</comment>
<feature type="domain" description="NfeD-like C-terminal" evidence="6">
    <location>
        <begin position="89"/>
        <end position="147"/>
    </location>
</feature>
<sequence length="150" mass="16823">MVQYFSENLWLAWLLVSLLCLVLELTNGDFFIICFAIGGTAATILSAFCDSFTAQVILFAVVSALSIFFIRPFALKYLHKNKEQRVSNADAIIGRIGRITERIEPNEYGRVKIDGDYWKAQANNNTAIEEGTQVRIVKLDSIIVTVEIAE</sequence>
<evidence type="ECO:0000256" key="5">
    <source>
        <dbReference type="SAM" id="Phobius"/>
    </source>
</evidence>
<evidence type="ECO:0000256" key="4">
    <source>
        <dbReference type="ARBA" id="ARBA00023136"/>
    </source>
</evidence>
<keyword evidence="3 5" id="KW-1133">Transmembrane helix</keyword>
<evidence type="ECO:0000256" key="2">
    <source>
        <dbReference type="ARBA" id="ARBA00022692"/>
    </source>
</evidence>
<gene>
    <name evidence="7" type="ORF">HMPREF0654_02835</name>
</gene>
<dbReference type="InterPro" id="IPR002810">
    <property type="entry name" value="NfeD-like_C"/>
</dbReference>